<reference evidence="2 3" key="1">
    <citation type="submission" date="2015-07" db="EMBL/GenBank/DDBJ databases">
        <title>Whole genome sequence of Herpetosiphon geysericola DSM 7119.</title>
        <authorList>
            <person name="Hemp J."/>
            <person name="Ward L.M."/>
            <person name="Pace L.A."/>
            <person name="Fischer W.W."/>
        </authorList>
    </citation>
    <scope>NUCLEOTIDE SEQUENCE [LARGE SCALE GENOMIC DNA]</scope>
    <source>
        <strain evidence="2 3">DSM 7119</strain>
    </source>
</reference>
<organism evidence="2 3">
    <name type="scientific">Herpetosiphon geysericola</name>
    <dbReference type="NCBI Taxonomy" id="70996"/>
    <lineage>
        <taxon>Bacteria</taxon>
        <taxon>Bacillati</taxon>
        <taxon>Chloroflexota</taxon>
        <taxon>Chloroflexia</taxon>
        <taxon>Herpetosiphonales</taxon>
        <taxon>Herpetosiphonaceae</taxon>
        <taxon>Herpetosiphon</taxon>
    </lineage>
</organism>
<accession>A0A0P6XYJ0</accession>
<evidence type="ECO:0000313" key="2">
    <source>
        <dbReference type="EMBL" id="KPL81496.1"/>
    </source>
</evidence>
<evidence type="ECO:0000313" key="3">
    <source>
        <dbReference type="Proteomes" id="UP000050277"/>
    </source>
</evidence>
<dbReference type="Proteomes" id="UP000050277">
    <property type="component" value="Unassembled WGS sequence"/>
</dbReference>
<feature type="compositionally biased region" description="Basic and acidic residues" evidence="1">
    <location>
        <begin position="14"/>
        <end position="24"/>
    </location>
</feature>
<dbReference type="STRING" id="70996.SE18_23005"/>
<name>A0A0P6XYJ0_9CHLR</name>
<dbReference type="EMBL" id="LGKP01000035">
    <property type="protein sequence ID" value="KPL81496.1"/>
    <property type="molecule type" value="Genomic_DNA"/>
</dbReference>
<dbReference type="AlphaFoldDB" id="A0A0P6XYJ0"/>
<comment type="caution">
    <text evidence="2">The sequence shown here is derived from an EMBL/GenBank/DDBJ whole genome shotgun (WGS) entry which is preliminary data.</text>
</comment>
<gene>
    <name evidence="2" type="ORF">SE18_23005</name>
</gene>
<protein>
    <submittedName>
        <fullName evidence="2">Uncharacterized protein</fullName>
    </submittedName>
</protein>
<feature type="region of interest" description="Disordered" evidence="1">
    <location>
        <begin position="1"/>
        <end position="36"/>
    </location>
</feature>
<keyword evidence="3" id="KW-1185">Reference proteome</keyword>
<sequence>MQGDENPLRLPPAEGRKGGERGASDQRSGIRKHAKITKGRRIRDQEVLTQRRREIMAYGYWNIISIICANLWLKNSLRAL</sequence>
<proteinExistence type="predicted"/>
<evidence type="ECO:0000256" key="1">
    <source>
        <dbReference type="SAM" id="MobiDB-lite"/>
    </source>
</evidence>